<reference evidence="1 2" key="1">
    <citation type="submission" date="2016-10" db="EMBL/GenBank/DDBJ databases">
        <authorList>
            <person name="de Groot N.N."/>
        </authorList>
    </citation>
    <scope>NUCLEOTIDE SEQUENCE [LARGE SCALE GENOMIC DNA]</scope>
    <source>
        <strain evidence="1 2">DSM 2784</strain>
    </source>
</reference>
<dbReference type="EMBL" id="FMWL01000005">
    <property type="protein sequence ID" value="SCZ78558.1"/>
    <property type="molecule type" value="Genomic_DNA"/>
</dbReference>
<sequence length="74" mass="8289">MAVLELNIEDETLYEAERILQSLGLSSEIAVSIFLGGPYLIGKRSWPAALETGLRRTAGSIRIRTKRVKVRFKV</sequence>
<dbReference type="AlphaFoldDB" id="A0A1G5RXH6"/>
<protein>
    <submittedName>
        <fullName evidence="1">Uncharacterized protein</fullName>
    </submittedName>
</protein>
<keyword evidence="2" id="KW-1185">Reference proteome</keyword>
<dbReference type="STRING" id="1120920.SAMN03080599_01292"/>
<organism evidence="1 2">
    <name type="scientific">Acidaminobacter hydrogenoformans DSM 2784</name>
    <dbReference type="NCBI Taxonomy" id="1120920"/>
    <lineage>
        <taxon>Bacteria</taxon>
        <taxon>Bacillati</taxon>
        <taxon>Bacillota</taxon>
        <taxon>Clostridia</taxon>
        <taxon>Peptostreptococcales</taxon>
        <taxon>Acidaminobacteraceae</taxon>
        <taxon>Acidaminobacter</taxon>
    </lineage>
</organism>
<dbReference type="Proteomes" id="UP000199208">
    <property type="component" value="Unassembled WGS sequence"/>
</dbReference>
<evidence type="ECO:0000313" key="1">
    <source>
        <dbReference type="EMBL" id="SCZ78558.1"/>
    </source>
</evidence>
<evidence type="ECO:0000313" key="2">
    <source>
        <dbReference type="Proteomes" id="UP000199208"/>
    </source>
</evidence>
<accession>A0A1G5RXH6</accession>
<gene>
    <name evidence="1" type="ORF">SAMN03080599_01292</name>
</gene>
<name>A0A1G5RXH6_9FIRM</name>
<dbReference type="RefSeq" id="WP_092590082.1">
    <property type="nucleotide sequence ID" value="NZ_FMWL01000005.1"/>
</dbReference>
<proteinExistence type="predicted"/>